<organism evidence="1 2">
    <name type="scientific">Dipteronia sinensis</name>
    <dbReference type="NCBI Taxonomy" id="43782"/>
    <lineage>
        <taxon>Eukaryota</taxon>
        <taxon>Viridiplantae</taxon>
        <taxon>Streptophyta</taxon>
        <taxon>Embryophyta</taxon>
        <taxon>Tracheophyta</taxon>
        <taxon>Spermatophyta</taxon>
        <taxon>Magnoliopsida</taxon>
        <taxon>eudicotyledons</taxon>
        <taxon>Gunneridae</taxon>
        <taxon>Pentapetalae</taxon>
        <taxon>rosids</taxon>
        <taxon>malvids</taxon>
        <taxon>Sapindales</taxon>
        <taxon>Sapindaceae</taxon>
        <taxon>Hippocastanoideae</taxon>
        <taxon>Acereae</taxon>
        <taxon>Dipteronia</taxon>
    </lineage>
</organism>
<reference evidence="1" key="1">
    <citation type="journal article" date="2023" name="Plant J.">
        <title>Genome sequences and population genomics provide insights into the demographic history, inbreeding, and mutation load of two 'living fossil' tree species of Dipteronia.</title>
        <authorList>
            <person name="Feng Y."/>
            <person name="Comes H.P."/>
            <person name="Chen J."/>
            <person name="Zhu S."/>
            <person name="Lu R."/>
            <person name="Zhang X."/>
            <person name="Li P."/>
            <person name="Qiu J."/>
            <person name="Olsen K.M."/>
            <person name="Qiu Y."/>
        </authorList>
    </citation>
    <scope>NUCLEOTIDE SEQUENCE</scope>
    <source>
        <strain evidence="1">NBL</strain>
    </source>
</reference>
<dbReference type="AlphaFoldDB" id="A0AAE0A5K6"/>
<dbReference type="Proteomes" id="UP001281410">
    <property type="component" value="Unassembled WGS sequence"/>
</dbReference>
<dbReference type="EMBL" id="JANJYJ010000007">
    <property type="protein sequence ID" value="KAK3200737.1"/>
    <property type="molecule type" value="Genomic_DNA"/>
</dbReference>
<proteinExistence type="predicted"/>
<protein>
    <submittedName>
        <fullName evidence="1">Uncharacterized protein</fullName>
    </submittedName>
</protein>
<accession>A0AAE0A5K6</accession>
<sequence length="133" mass="14371">MLGGEENSRGEQLMIGNRNNFNNNATLADGGALSSVAMDFNSKKFQKVVPPFSWAMHSHPQVSKPVCNNSHHSEAVAVAVAVAPRNSHLNTPSIPPPPSSIDISQQMLSLLTRCHDVVTNINGFLGYVPYHPI</sequence>
<evidence type="ECO:0000313" key="1">
    <source>
        <dbReference type="EMBL" id="KAK3200737.1"/>
    </source>
</evidence>
<gene>
    <name evidence="1" type="ORF">Dsin_024152</name>
</gene>
<name>A0AAE0A5K6_9ROSI</name>
<keyword evidence="2" id="KW-1185">Reference proteome</keyword>
<evidence type="ECO:0000313" key="2">
    <source>
        <dbReference type="Proteomes" id="UP001281410"/>
    </source>
</evidence>
<comment type="caution">
    <text evidence="1">The sequence shown here is derived from an EMBL/GenBank/DDBJ whole genome shotgun (WGS) entry which is preliminary data.</text>
</comment>